<feature type="transmembrane region" description="Helical" evidence="1">
    <location>
        <begin position="87"/>
        <end position="104"/>
    </location>
</feature>
<organism evidence="2 3">
    <name type="scientific">Thauera linaloolentis (strain DSM 12138 / JCM 21573 / CCUG 41526 / CIP 105981 / IAM 15112 / NBRC 102519 / 47Lol)</name>
    <dbReference type="NCBI Taxonomy" id="1123367"/>
    <lineage>
        <taxon>Bacteria</taxon>
        <taxon>Pseudomonadati</taxon>
        <taxon>Pseudomonadota</taxon>
        <taxon>Betaproteobacteria</taxon>
        <taxon>Rhodocyclales</taxon>
        <taxon>Zoogloeaceae</taxon>
        <taxon>Thauera</taxon>
    </lineage>
</organism>
<feature type="transmembrane region" description="Helical" evidence="1">
    <location>
        <begin position="58"/>
        <end position="75"/>
    </location>
</feature>
<name>N6ZBD9_THAL4</name>
<sequence>MEQWQAFGVTLACEVPAMLLARRHAPARVALGAIGINGLTHPAAWTVAMLLAPAQYRVGLWVIEGIVVLLEAAWYRGWLGVGGLRALGWALWANAASLGLGWWLW</sequence>
<dbReference type="OrthoDB" id="9861651at2"/>
<reference evidence="2 3" key="1">
    <citation type="submission" date="2012-09" db="EMBL/GenBank/DDBJ databases">
        <title>Draft Genome Sequences of 6 Strains from Genus Thauera.</title>
        <authorList>
            <person name="Liu B."/>
            <person name="Shapleigh J.P."/>
            <person name="Frostegard A.H."/>
        </authorList>
    </citation>
    <scope>NUCLEOTIDE SEQUENCE [LARGE SCALE GENOMIC DNA]</scope>
    <source>
        <strain evidence="3">47Lol / DSM 12138</strain>
    </source>
</reference>
<comment type="caution">
    <text evidence="2">The sequence shown here is derived from an EMBL/GenBank/DDBJ whole genome shotgun (WGS) entry which is preliminary data.</text>
</comment>
<proteinExistence type="predicted"/>
<keyword evidence="1" id="KW-1133">Transmembrane helix</keyword>
<dbReference type="AlphaFoldDB" id="N6ZBD9"/>
<feature type="transmembrane region" description="Helical" evidence="1">
    <location>
        <begin position="29"/>
        <end position="52"/>
    </location>
</feature>
<dbReference type="EMBL" id="AMXE01000013">
    <property type="protein sequence ID" value="ENO89509.1"/>
    <property type="molecule type" value="Genomic_DNA"/>
</dbReference>
<keyword evidence="3" id="KW-1185">Reference proteome</keyword>
<gene>
    <name evidence="2" type="ORF">C666_05635</name>
</gene>
<dbReference type="STRING" id="1123367.GCA_000621305_00208"/>
<protein>
    <submittedName>
        <fullName evidence="2">Uncharacterized protein</fullName>
    </submittedName>
</protein>
<keyword evidence="1" id="KW-0812">Transmembrane</keyword>
<evidence type="ECO:0000256" key="1">
    <source>
        <dbReference type="SAM" id="Phobius"/>
    </source>
</evidence>
<keyword evidence="1" id="KW-0472">Membrane</keyword>
<accession>N6ZBD9</accession>
<dbReference type="Proteomes" id="UP000013232">
    <property type="component" value="Unassembled WGS sequence"/>
</dbReference>
<evidence type="ECO:0000313" key="3">
    <source>
        <dbReference type="Proteomes" id="UP000013232"/>
    </source>
</evidence>
<evidence type="ECO:0000313" key="2">
    <source>
        <dbReference type="EMBL" id="ENO89509.1"/>
    </source>
</evidence>
<dbReference type="RefSeq" id="WP_004335248.1">
    <property type="nucleotide sequence ID" value="NZ_AMXE01000013.1"/>
</dbReference>